<sequence length="494" mass="50473">MPPDDGPDADADDRAPPQRPAPRDPDDDGAAEAASEAEAKTAAARALLEGGILEEIVSLHARLFAALGQQQQQQQQQQQEQGGEAAGRRTFELCYALGAQLAAAQEGRLPAAVDAAARGGHLMRLSQERAALASGAAASSAAAVALAAAAAAAAAGEGAGRGKGMDADDMDAASAEAAGASIDLQQPFIEETALMQAPVAAVAARCASLLAEWPEHPLLCVLAGICERLMALPLAAPLKTALTGLELLLARAQVWEETAAKRVSLKAELSAVAAVATRWRRLELASWRGLLVRAAARHAAGARRSWFHLYALLTGRPEAPAAAPRDGDDDAATAAAAAAAAAAEAGGDGDADAAYRRAASLIEAFVQTSTVGEFGARLDLLRSFAAQMATAAASSDGTHPGAEGGAGAPAAGPAALAAALSNTVAYYGQYAPAVEAALSAGLAPLAKELRDFVALAKWEDRGYYSMKNSTEKAQRQLHRLARRAEQFFGGRGSV</sequence>
<dbReference type="AlphaFoldDB" id="A0A0D2MA13"/>
<protein>
    <submittedName>
        <fullName evidence="4">Uncharacterized protein</fullName>
    </submittedName>
</protein>
<dbReference type="GO" id="GO:0030687">
    <property type="term" value="C:preribosome, large subunit precursor"/>
    <property type="evidence" value="ECO:0007669"/>
    <property type="project" value="TreeGrafter"/>
</dbReference>
<evidence type="ECO:0000313" key="5">
    <source>
        <dbReference type="Proteomes" id="UP000054498"/>
    </source>
</evidence>
<feature type="region of interest" description="Disordered" evidence="3">
    <location>
        <begin position="1"/>
        <end position="40"/>
    </location>
</feature>
<dbReference type="GO" id="GO:0005524">
    <property type="term" value="F:ATP binding"/>
    <property type="evidence" value="ECO:0007669"/>
    <property type="project" value="UniProtKB-KW"/>
</dbReference>
<dbReference type="Proteomes" id="UP000054498">
    <property type="component" value="Unassembled WGS sequence"/>
</dbReference>
<evidence type="ECO:0000256" key="3">
    <source>
        <dbReference type="SAM" id="MobiDB-lite"/>
    </source>
</evidence>
<dbReference type="GeneID" id="25733457"/>
<keyword evidence="2" id="KW-0067">ATP-binding</keyword>
<feature type="compositionally biased region" description="Acidic residues" evidence="3">
    <location>
        <begin position="1"/>
        <end position="11"/>
    </location>
</feature>
<dbReference type="EMBL" id="KK105862">
    <property type="protein sequence ID" value="KIY92200.1"/>
    <property type="molecule type" value="Genomic_DNA"/>
</dbReference>
<name>A0A0D2MA13_9CHLO</name>
<dbReference type="KEGG" id="mng:MNEG_15763"/>
<accession>A0A0D2MA13</accession>
<reference evidence="4 5" key="1">
    <citation type="journal article" date="2013" name="BMC Genomics">
        <title>Reconstruction of the lipid metabolism for the microalga Monoraphidium neglectum from its genome sequence reveals characteristics suitable for biofuel production.</title>
        <authorList>
            <person name="Bogen C."/>
            <person name="Al-Dilaimi A."/>
            <person name="Albersmeier A."/>
            <person name="Wichmann J."/>
            <person name="Grundmann M."/>
            <person name="Rupp O."/>
            <person name="Lauersen K.J."/>
            <person name="Blifernez-Klassen O."/>
            <person name="Kalinowski J."/>
            <person name="Goesmann A."/>
            <person name="Mussgnug J.H."/>
            <person name="Kruse O."/>
        </authorList>
    </citation>
    <scope>NUCLEOTIDE SEQUENCE [LARGE SCALE GENOMIC DNA]</scope>
    <source>
        <strain evidence="4 5">SAG 48.87</strain>
    </source>
</reference>
<keyword evidence="1" id="KW-0547">Nucleotide-binding</keyword>
<feature type="compositionally biased region" description="Basic and acidic residues" evidence="3">
    <location>
        <begin position="12"/>
        <end position="24"/>
    </location>
</feature>
<dbReference type="GO" id="GO:0005634">
    <property type="term" value="C:nucleus"/>
    <property type="evidence" value="ECO:0007669"/>
    <property type="project" value="TreeGrafter"/>
</dbReference>
<proteinExistence type="predicted"/>
<keyword evidence="5" id="KW-1185">Reference proteome</keyword>
<evidence type="ECO:0000313" key="4">
    <source>
        <dbReference type="EMBL" id="KIY92200.1"/>
    </source>
</evidence>
<organism evidence="4 5">
    <name type="scientific">Monoraphidium neglectum</name>
    <dbReference type="NCBI Taxonomy" id="145388"/>
    <lineage>
        <taxon>Eukaryota</taxon>
        <taxon>Viridiplantae</taxon>
        <taxon>Chlorophyta</taxon>
        <taxon>core chlorophytes</taxon>
        <taxon>Chlorophyceae</taxon>
        <taxon>CS clade</taxon>
        <taxon>Sphaeropleales</taxon>
        <taxon>Selenastraceae</taxon>
        <taxon>Monoraphidium</taxon>
    </lineage>
</organism>
<evidence type="ECO:0000256" key="2">
    <source>
        <dbReference type="ARBA" id="ARBA00022840"/>
    </source>
</evidence>
<dbReference type="STRING" id="145388.A0A0D2MA13"/>
<dbReference type="PANTHER" id="PTHR48103:SF2">
    <property type="entry name" value="MIDASIN"/>
    <property type="match status" value="1"/>
</dbReference>
<dbReference type="GO" id="GO:0000027">
    <property type="term" value="P:ribosomal large subunit assembly"/>
    <property type="evidence" value="ECO:0007669"/>
    <property type="project" value="TreeGrafter"/>
</dbReference>
<dbReference type="RefSeq" id="XP_013891220.1">
    <property type="nucleotide sequence ID" value="XM_014035766.1"/>
</dbReference>
<gene>
    <name evidence="4" type="ORF">MNEG_15763</name>
</gene>
<dbReference type="GO" id="GO:0000055">
    <property type="term" value="P:ribosomal large subunit export from nucleus"/>
    <property type="evidence" value="ECO:0007669"/>
    <property type="project" value="TreeGrafter"/>
</dbReference>
<feature type="compositionally biased region" description="Low complexity" evidence="3">
    <location>
        <begin position="31"/>
        <end position="40"/>
    </location>
</feature>
<dbReference type="PANTHER" id="PTHR48103">
    <property type="entry name" value="MIDASIN-RELATED"/>
    <property type="match status" value="1"/>
</dbReference>
<dbReference type="OrthoDB" id="5186at2759"/>
<evidence type="ECO:0000256" key="1">
    <source>
        <dbReference type="ARBA" id="ARBA00022741"/>
    </source>
</evidence>